<dbReference type="Pfam" id="PF21842">
    <property type="entry name" value="DUF6901"/>
    <property type="match status" value="1"/>
</dbReference>
<dbReference type="RefSeq" id="WP_011589793.1">
    <property type="nucleotide sequence ID" value="NC_008260.1"/>
</dbReference>
<proteinExistence type="predicted"/>
<dbReference type="STRING" id="393595.ABO_2521"/>
<dbReference type="HOGENOM" id="CLU_086634_0_0_6"/>
<protein>
    <submittedName>
        <fullName evidence="1">Uncharacterized protein</fullName>
    </submittedName>
</protein>
<dbReference type="InterPro" id="IPR054196">
    <property type="entry name" value="DUF6901"/>
</dbReference>
<dbReference type="AlphaFoldDB" id="Q0VLH9"/>
<dbReference type="KEGG" id="abo:ABO_2521"/>
<sequence length="230" mass="26275">MQPDFVYTLTTPTGWQQRIRISLLEEHGAIAIPDTFTPPDWAALSYNQCSHCPLNPHENRYCPIARNLAYLLPESALGDSFQAVLLDVETPQRRYQQETTLQRALSSLFGLICALSDCPHTRFLRPMAHFHLPLSSDTETLVRTASLYLLHHYIRNRQQPEQAVSLDGLNDRYRALNELNRCFTDRLRQHGESDASVNALVLLSITTREMHWNLEEELGNLAALFDDSDA</sequence>
<accession>Q0VLH9</accession>
<organism evidence="1 2">
    <name type="scientific">Alcanivorax borkumensis (strain ATCC 700651 / DSM 11573 / NCIMB 13689 / SK2)</name>
    <dbReference type="NCBI Taxonomy" id="393595"/>
    <lineage>
        <taxon>Bacteria</taxon>
        <taxon>Pseudomonadati</taxon>
        <taxon>Pseudomonadota</taxon>
        <taxon>Gammaproteobacteria</taxon>
        <taxon>Oceanospirillales</taxon>
        <taxon>Alcanivoracaceae</taxon>
        <taxon>Alcanivorax</taxon>
    </lineage>
</organism>
<name>Q0VLH9_ALCBS</name>
<reference evidence="1 2" key="1">
    <citation type="journal article" date="2006" name="Nat. Biotechnol.">
        <title>Genome sequence of the ubiquitous hydrocarbon-degrading marine bacterium Alcanivorax borkumensis.</title>
        <authorList>
            <person name="Schneiker S."/>
            <person name="Martins dos Santos V.A.P."/>
            <person name="Bartels D."/>
            <person name="Bekel T."/>
            <person name="Brecht M."/>
            <person name="Buhrmester J."/>
            <person name="Chernikova T.N."/>
            <person name="Denaro R."/>
            <person name="Ferrer M."/>
            <person name="Gertler C."/>
            <person name="Goesmann A."/>
            <person name="Golyshina O.V."/>
            <person name="Kaminski F."/>
            <person name="Khachane A.N."/>
            <person name="Lang S."/>
            <person name="Linke B."/>
            <person name="McHardy A.C."/>
            <person name="Meyer F."/>
            <person name="Nechitaylo T."/>
            <person name="Puehler A."/>
            <person name="Regenhardt D."/>
            <person name="Rupp O."/>
            <person name="Sabirova J.S."/>
            <person name="Selbitschka W."/>
            <person name="Yakimov M.M."/>
            <person name="Timmis K.N."/>
            <person name="Vorhoelter F.-J."/>
            <person name="Weidner S."/>
            <person name="Kaiser O."/>
            <person name="Golyshin P.N."/>
        </authorList>
    </citation>
    <scope>NUCLEOTIDE SEQUENCE [LARGE SCALE GENOMIC DNA]</scope>
    <source>
        <strain evidence="2">ATCC 700651 / DSM 11573 / NCIMB 13689 / SK2</strain>
    </source>
</reference>
<keyword evidence="2" id="KW-1185">Reference proteome</keyword>
<dbReference type="EMBL" id="AM286690">
    <property type="protein sequence ID" value="CAL17969.1"/>
    <property type="molecule type" value="Genomic_DNA"/>
</dbReference>
<gene>
    <name evidence="1" type="ordered locus">ABO_2521</name>
</gene>
<evidence type="ECO:0000313" key="1">
    <source>
        <dbReference type="EMBL" id="CAL17969.1"/>
    </source>
</evidence>
<evidence type="ECO:0000313" key="2">
    <source>
        <dbReference type="Proteomes" id="UP000008871"/>
    </source>
</evidence>
<dbReference type="eggNOG" id="ENOG502ZBJ2">
    <property type="taxonomic scope" value="Bacteria"/>
</dbReference>
<dbReference type="Proteomes" id="UP000008871">
    <property type="component" value="Chromosome"/>
</dbReference>
<dbReference type="OrthoDB" id="9813686at2"/>